<keyword evidence="5" id="KW-1185">Reference proteome</keyword>
<gene>
    <name evidence="4" type="ORF">L345_18008</name>
</gene>
<reference evidence="4 5" key="1">
    <citation type="journal article" date="2013" name="Proc. Natl. Acad. Sci. U.S.A.">
        <title>The king cobra genome reveals dynamic gene evolution and adaptation in the snake venom system.</title>
        <authorList>
            <person name="Vonk F.J."/>
            <person name="Casewell N.R."/>
            <person name="Henkel C.V."/>
            <person name="Heimberg A.M."/>
            <person name="Jansen H.J."/>
            <person name="McCleary R.J."/>
            <person name="Kerkkamp H.M."/>
            <person name="Vos R.A."/>
            <person name="Guerreiro I."/>
            <person name="Calvete J.J."/>
            <person name="Wuster W."/>
            <person name="Woods A.E."/>
            <person name="Logan J.M."/>
            <person name="Harrison R.A."/>
            <person name="Castoe T.A."/>
            <person name="de Koning A.P."/>
            <person name="Pollock D.D."/>
            <person name="Yandell M."/>
            <person name="Calderon D."/>
            <person name="Renjifo C."/>
            <person name="Currier R.B."/>
            <person name="Salgado D."/>
            <person name="Pla D."/>
            <person name="Sanz L."/>
            <person name="Hyder A.S."/>
            <person name="Ribeiro J.M."/>
            <person name="Arntzen J.W."/>
            <person name="van den Thillart G.E."/>
            <person name="Boetzer M."/>
            <person name="Pirovano W."/>
            <person name="Dirks R.P."/>
            <person name="Spaink H.P."/>
            <person name="Duboule D."/>
            <person name="McGlinn E."/>
            <person name="Kini R.M."/>
            <person name="Richardson M.K."/>
        </authorList>
    </citation>
    <scope>NUCLEOTIDE SEQUENCE</scope>
    <source>
        <tissue evidence="4">Blood</tissue>
    </source>
</reference>
<name>V8N301_OPHHA</name>
<dbReference type="SUPFAM" id="SSF54236">
    <property type="entry name" value="Ubiquitin-like"/>
    <property type="match status" value="1"/>
</dbReference>
<dbReference type="Pfam" id="PF00778">
    <property type="entry name" value="DIX"/>
    <property type="match status" value="1"/>
</dbReference>
<dbReference type="InterPro" id="IPR029071">
    <property type="entry name" value="Ubiquitin-like_domsf"/>
</dbReference>
<comment type="caution">
    <text evidence="4">The sequence shown here is derived from an EMBL/GenBank/DDBJ whole genome shotgun (WGS) entry which is preliminary data.</text>
</comment>
<dbReference type="GO" id="GO:0016055">
    <property type="term" value="P:Wnt signaling pathway"/>
    <property type="evidence" value="ECO:0007669"/>
    <property type="project" value="UniProtKB-KW"/>
</dbReference>
<dbReference type="Gene3D" id="2.40.240.130">
    <property type="match status" value="1"/>
</dbReference>
<dbReference type="PROSITE" id="PS50841">
    <property type="entry name" value="DIX"/>
    <property type="match status" value="1"/>
</dbReference>
<dbReference type="InterPro" id="IPR001158">
    <property type="entry name" value="DIX"/>
</dbReference>
<evidence type="ECO:0000313" key="4">
    <source>
        <dbReference type="EMBL" id="ETE56281.1"/>
    </source>
</evidence>
<evidence type="ECO:0000256" key="2">
    <source>
        <dbReference type="PROSITE-ProRule" id="PRU00069"/>
    </source>
</evidence>
<dbReference type="InterPro" id="IPR038207">
    <property type="entry name" value="DIX_dom_sf"/>
</dbReference>
<accession>V8N301</accession>
<feature type="domain" description="DIX" evidence="3">
    <location>
        <begin position="1"/>
        <end position="72"/>
    </location>
</feature>
<dbReference type="OrthoDB" id="10031689at2759"/>
<dbReference type="Proteomes" id="UP000018936">
    <property type="component" value="Unassembled WGS sequence"/>
</dbReference>
<organism evidence="4 5">
    <name type="scientific">Ophiophagus hannah</name>
    <name type="common">King cobra</name>
    <name type="synonym">Naja hannah</name>
    <dbReference type="NCBI Taxonomy" id="8665"/>
    <lineage>
        <taxon>Eukaryota</taxon>
        <taxon>Metazoa</taxon>
        <taxon>Chordata</taxon>
        <taxon>Craniata</taxon>
        <taxon>Vertebrata</taxon>
        <taxon>Euteleostomi</taxon>
        <taxon>Lepidosauria</taxon>
        <taxon>Squamata</taxon>
        <taxon>Bifurcata</taxon>
        <taxon>Unidentata</taxon>
        <taxon>Episquamata</taxon>
        <taxon>Toxicofera</taxon>
        <taxon>Serpentes</taxon>
        <taxon>Colubroidea</taxon>
        <taxon>Elapidae</taxon>
        <taxon>Elapinae</taxon>
        <taxon>Ophiophagus</taxon>
    </lineage>
</organism>
<evidence type="ECO:0000313" key="5">
    <source>
        <dbReference type="Proteomes" id="UP000018936"/>
    </source>
</evidence>
<protein>
    <recommendedName>
        <fullName evidence="3">DIX domain-containing protein</fullName>
    </recommendedName>
</protein>
<dbReference type="AlphaFoldDB" id="V8N301"/>
<feature type="non-terminal residue" evidence="4">
    <location>
        <position position="1"/>
    </location>
</feature>
<proteinExistence type="predicted"/>
<sequence>MGPFPGPRGDPNGGGGHEALFFLSLWTPQRLGAHGSLSKNSTERVVKEEITEDSALLPCFNGRVVSWVRQPLTLPAGDEGLGATPQRSLLGP</sequence>
<evidence type="ECO:0000259" key="3">
    <source>
        <dbReference type="PROSITE" id="PS50841"/>
    </source>
</evidence>
<dbReference type="EMBL" id="AZIM01030056">
    <property type="protein sequence ID" value="ETE56281.1"/>
    <property type="molecule type" value="Genomic_DNA"/>
</dbReference>
<evidence type="ECO:0000256" key="1">
    <source>
        <dbReference type="ARBA" id="ARBA00022687"/>
    </source>
</evidence>
<keyword evidence="1 2" id="KW-0879">Wnt signaling pathway</keyword>